<proteinExistence type="predicted"/>
<accession>A0AAW1JIB7</accession>
<protein>
    <submittedName>
        <fullName evidence="1">Uncharacterized protein</fullName>
    </submittedName>
</protein>
<keyword evidence="2" id="KW-1185">Reference proteome</keyword>
<gene>
    <name evidence="1" type="ORF">QE152_g29248</name>
</gene>
<dbReference type="EMBL" id="JASPKY010000366">
    <property type="protein sequence ID" value="KAK9703622.1"/>
    <property type="molecule type" value="Genomic_DNA"/>
</dbReference>
<dbReference type="Proteomes" id="UP001458880">
    <property type="component" value="Unassembled WGS sequence"/>
</dbReference>
<comment type="caution">
    <text evidence="1">The sequence shown here is derived from an EMBL/GenBank/DDBJ whole genome shotgun (WGS) entry which is preliminary data.</text>
</comment>
<name>A0AAW1JIB7_POPJA</name>
<evidence type="ECO:0000313" key="1">
    <source>
        <dbReference type="EMBL" id="KAK9703622.1"/>
    </source>
</evidence>
<organism evidence="1 2">
    <name type="scientific">Popillia japonica</name>
    <name type="common">Japanese beetle</name>
    <dbReference type="NCBI Taxonomy" id="7064"/>
    <lineage>
        <taxon>Eukaryota</taxon>
        <taxon>Metazoa</taxon>
        <taxon>Ecdysozoa</taxon>
        <taxon>Arthropoda</taxon>
        <taxon>Hexapoda</taxon>
        <taxon>Insecta</taxon>
        <taxon>Pterygota</taxon>
        <taxon>Neoptera</taxon>
        <taxon>Endopterygota</taxon>
        <taxon>Coleoptera</taxon>
        <taxon>Polyphaga</taxon>
        <taxon>Scarabaeiformia</taxon>
        <taxon>Scarabaeidae</taxon>
        <taxon>Rutelinae</taxon>
        <taxon>Popillia</taxon>
    </lineage>
</organism>
<reference evidence="1 2" key="1">
    <citation type="journal article" date="2024" name="BMC Genomics">
        <title>De novo assembly and annotation of Popillia japonica's genome with initial clues to its potential as an invasive pest.</title>
        <authorList>
            <person name="Cucini C."/>
            <person name="Boschi S."/>
            <person name="Funari R."/>
            <person name="Cardaioli E."/>
            <person name="Iannotti N."/>
            <person name="Marturano G."/>
            <person name="Paoli F."/>
            <person name="Bruttini M."/>
            <person name="Carapelli A."/>
            <person name="Frati F."/>
            <person name="Nardi F."/>
        </authorList>
    </citation>
    <scope>NUCLEOTIDE SEQUENCE [LARGE SCALE GENOMIC DNA]</scope>
    <source>
        <strain evidence="1">DMR45628</strain>
    </source>
</reference>
<dbReference type="AlphaFoldDB" id="A0AAW1JIB7"/>
<sequence length="172" mass="19227">MEGKLEVNKKNGELEYELTVRGVTDQKTVREMRMSLRACLKLEASGERITYPTYPYSFAEDVEYVKGKISVLKSSIEEFCGSDTSPDYAKINTKLLHAYFRMKRALPTGNEDSGQVSQLFRELVTLQSSLKSRARKFAKAAVAELAPIDFTSLIFSSSNVLSSGDEISDSDE</sequence>
<evidence type="ECO:0000313" key="2">
    <source>
        <dbReference type="Proteomes" id="UP001458880"/>
    </source>
</evidence>